<accession>A0ACB7XHE7</accession>
<organism evidence="1 2">
    <name type="scientific">Vaccinium darrowii</name>
    <dbReference type="NCBI Taxonomy" id="229202"/>
    <lineage>
        <taxon>Eukaryota</taxon>
        <taxon>Viridiplantae</taxon>
        <taxon>Streptophyta</taxon>
        <taxon>Embryophyta</taxon>
        <taxon>Tracheophyta</taxon>
        <taxon>Spermatophyta</taxon>
        <taxon>Magnoliopsida</taxon>
        <taxon>eudicotyledons</taxon>
        <taxon>Gunneridae</taxon>
        <taxon>Pentapetalae</taxon>
        <taxon>asterids</taxon>
        <taxon>Ericales</taxon>
        <taxon>Ericaceae</taxon>
        <taxon>Vaccinioideae</taxon>
        <taxon>Vaccinieae</taxon>
        <taxon>Vaccinium</taxon>
    </lineage>
</organism>
<protein>
    <submittedName>
        <fullName evidence="1">Uncharacterized protein</fullName>
    </submittedName>
</protein>
<sequence>MLLPTYAEIVRQTNLGSLFKIQYVMLSLQVNPTFIMMCFISFEAMQWSFKNGCMPFIGVDVTFLKGFYGGILLTAIALDGYNGLPPLDHLKTIIGLDEQKPWTIIFDQQKEGTKGPDMPASEGTQPSQCLT</sequence>
<reference evidence="1 2" key="1">
    <citation type="journal article" date="2021" name="Hortic Res">
        <title>High-quality reference genome and annotation aids understanding of berry development for evergreen blueberry (Vaccinium darrowii).</title>
        <authorList>
            <person name="Yu J."/>
            <person name="Hulse-Kemp A.M."/>
            <person name="Babiker E."/>
            <person name="Staton M."/>
        </authorList>
    </citation>
    <scope>NUCLEOTIDE SEQUENCE [LARGE SCALE GENOMIC DNA]</scope>
    <source>
        <strain evidence="2">cv. NJ 8807/NJ 8810</strain>
        <tissue evidence="1">Young leaf</tissue>
    </source>
</reference>
<dbReference type="EMBL" id="CM037160">
    <property type="protein sequence ID" value="KAH7840195.1"/>
    <property type="molecule type" value="Genomic_DNA"/>
</dbReference>
<evidence type="ECO:0000313" key="2">
    <source>
        <dbReference type="Proteomes" id="UP000828048"/>
    </source>
</evidence>
<dbReference type="Proteomes" id="UP000828048">
    <property type="component" value="Chromosome 10"/>
</dbReference>
<keyword evidence="2" id="KW-1185">Reference proteome</keyword>
<comment type="caution">
    <text evidence="1">The sequence shown here is derived from an EMBL/GenBank/DDBJ whole genome shotgun (WGS) entry which is preliminary data.</text>
</comment>
<name>A0ACB7XHE7_9ERIC</name>
<proteinExistence type="predicted"/>
<evidence type="ECO:0000313" key="1">
    <source>
        <dbReference type="EMBL" id="KAH7840195.1"/>
    </source>
</evidence>
<gene>
    <name evidence="1" type="ORF">Vadar_013978</name>
</gene>